<name>A0A3N0Y9D5_ANAGA</name>
<gene>
    <name evidence="1" type="ORF">DPX16_8591</name>
</gene>
<dbReference type="OrthoDB" id="410267at2759"/>
<accession>A0A3N0Y9D5</accession>
<keyword evidence="2" id="KW-1185">Reference proteome</keyword>
<comment type="caution">
    <text evidence="1">The sequence shown here is derived from an EMBL/GenBank/DDBJ whole genome shotgun (WGS) entry which is preliminary data.</text>
</comment>
<evidence type="ECO:0000313" key="1">
    <source>
        <dbReference type="EMBL" id="ROL42845.1"/>
    </source>
</evidence>
<dbReference type="AlphaFoldDB" id="A0A3N0Y9D5"/>
<sequence length="138" mass="14871">MGNVTRDPVSESKLSNNSNPYWPATAYDVIWCDPEYKGVPGETVSISSFFGPVLSDRDYIDSAPFVLRHNSGELVGKFEKVVFSLNSPGADEDEWVTMTFVFVVIASGGERSSGCCVCGAAVFLGCAFRRAAAAVRTL</sequence>
<organism evidence="1 2">
    <name type="scientific">Anabarilius grahami</name>
    <name type="common">Kanglang fish</name>
    <name type="synonym">Barilius grahami</name>
    <dbReference type="NCBI Taxonomy" id="495550"/>
    <lineage>
        <taxon>Eukaryota</taxon>
        <taxon>Metazoa</taxon>
        <taxon>Chordata</taxon>
        <taxon>Craniata</taxon>
        <taxon>Vertebrata</taxon>
        <taxon>Euteleostomi</taxon>
        <taxon>Actinopterygii</taxon>
        <taxon>Neopterygii</taxon>
        <taxon>Teleostei</taxon>
        <taxon>Ostariophysi</taxon>
        <taxon>Cypriniformes</taxon>
        <taxon>Xenocyprididae</taxon>
        <taxon>Xenocypridinae</taxon>
        <taxon>Xenocypridinae incertae sedis</taxon>
        <taxon>Anabarilius</taxon>
    </lineage>
</organism>
<reference evidence="1 2" key="1">
    <citation type="submission" date="2018-10" db="EMBL/GenBank/DDBJ databases">
        <title>Genome assembly for a Yunnan-Guizhou Plateau 3E fish, Anabarilius grahami (Regan), and its evolutionary and genetic applications.</title>
        <authorList>
            <person name="Jiang W."/>
        </authorList>
    </citation>
    <scope>NUCLEOTIDE SEQUENCE [LARGE SCALE GENOMIC DNA]</scope>
    <source>
        <strain evidence="1">AG-KIZ</strain>
        <tissue evidence="1">Muscle</tissue>
    </source>
</reference>
<dbReference type="Proteomes" id="UP000281406">
    <property type="component" value="Unassembled WGS sequence"/>
</dbReference>
<evidence type="ECO:0000313" key="2">
    <source>
        <dbReference type="Proteomes" id="UP000281406"/>
    </source>
</evidence>
<dbReference type="EMBL" id="RJVU01049301">
    <property type="protein sequence ID" value="ROL42845.1"/>
    <property type="molecule type" value="Genomic_DNA"/>
</dbReference>
<proteinExistence type="predicted"/>
<protein>
    <submittedName>
        <fullName evidence="1">Uncharacterized protein</fullName>
    </submittedName>
</protein>